<dbReference type="EMBL" id="BT138097">
    <property type="protein sequence ID" value="AFK37892.1"/>
    <property type="molecule type" value="mRNA"/>
</dbReference>
<reference evidence="2" key="1">
    <citation type="submission" date="2012-05" db="EMBL/GenBank/DDBJ databases">
        <authorList>
            <person name="Krishnakumar V."/>
            <person name="Cheung F."/>
            <person name="Xiao Y."/>
            <person name="Chan A."/>
            <person name="Moskal W.A."/>
            <person name="Town C.D."/>
        </authorList>
    </citation>
    <scope>NUCLEOTIDE SEQUENCE</scope>
</reference>
<feature type="transmembrane region" description="Helical" evidence="1">
    <location>
        <begin position="20"/>
        <end position="40"/>
    </location>
</feature>
<keyword evidence="1" id="KW-0812">Transmembrane</keyword>
<organism evidence="2">
    <name type="scientific">Lotus japonicus</name>
    <name type="common">Lotus corniculatus var. japonicus</name>
    <dbReference type="NCBI Taxonomy" id="34305"/>
    <lineage>
        <taxon>Eukaryota</taxon>
        <taxon>Viridiplantae</taxon>
        <taxon>Streptophyta</taxon>
        <taxon>Embryophyta</taxon>
        <taxon>Tracheophyta</taxon>
        <taxon>Spermatophyta</taxon>
        <taxon>Magnoliopsida</taxon>
        <taxon>eudicotyledons</taxon>
        <taxon>Gunneridae</taxon>
        <taxon>Pentapetalae</taxon>
        <taxon>rosids</taxon>
        <taxon>fabids</taxon>
        <taxon>Fabales</taxon>
        <taxon>Fabaceae</taxon>
        <taxon>Papilionoideae</taxon>
        <taxon>50 kb inversion clade</taxon>
        <taxon>NPAAA clade</taxon>
        <taxon>Hologalegina</taxon>
        <taxon>robinioid clade</taxon>
        <taxon>Loteae</taxon>
        <taxon>Lotus</taxon>
    </lineage>
</organism>
<evidence type="ECO:0000313" key="2">
    <source>
        <dbReference type="EMBL" id="AFK37892.1"/>
    </source>
</evidence>
<sequence length="41" mass="4996">MLSKLVQVPEEHIFQSKFDYLDGIFLSFFLYVVYGIWFFLD</sequence>
<protein>
    <submittedName>
        <fullName evidence="2">Uncharacterized protein</fullName>
    </submittedName>
</protein>
<dbReference type="AlphaFoldDB" id="I3SCA0"/>
<name>I3SCA0_LOTJA</name>
<evidence type="ECO:0000256" key="1">
    <source>
        <dbReference type="SAM" id="Phobius"/>
    </source>
</evidence>
<keyword evidence="1" id="KW-0472">Membrane</keyword>
<proteinExistence type="evidence at transcript level"/>
<accession>I3SCA0</accession>
<keyword evidence="1" id="KW-1133">Transmembrane helix</keyword>